<dbReference type="Pfam" id="PF00646">
    <property type="entry name" value="F-box"/>
    <property type="match status" value="1"/>
</dbReference>
<name>A0A820R458_9BILA</name>
<feature type="domain" description="F-box" evidence="1">
    <location>
        <begin position="5"/>
        <end position="52"/>
    </location>
</feature>
<comment type="caution">
    <text evidence="2">The sequence shown here is derived from an EMBL/GenBank/DDBJ whole genome shotgun (WGS) entry which is preliminary data.</text>
</comment>
<accession>A0A820R458</accession>
<reference evidence="2" key="1">
    <citation type="submission" date="2021-02" db="EMBL/GenBank/DDBJ databases">
        <authorList>
            <person name="Nowell W R."/>
        </authorList>
    </citation>
    <scope>NUCLEOTIDE SEQUENCE</scope>
</reference>
<evidence type="ECO:0000313" key="2">
    <source>
        <dbReference type="EMBL" id="CAF4431627.1"/>
    </source>
</evidence>
<dbReference type="EMBL" id="CAJOBO010002104">
    <property type="protein sequence ID" value="CAF4431627.1"/>
    <property type="molecule type" value="Genomic_DNA"/>
</dbReference>
<gene>
    <name evidence="2" type="ORF">HFQ381_LOCUS22391</name>
</gene>
<evidence type="ECO:0000313" key="3">
    <source>
        <dbReference type="Proteomes" id="UP000663851"/>
    </source>
</evidence>
<evidence type="ECO:0000259" key="1">
    <source>
        <dbReference type="PROSITE" id="PS50181"/>
    </source>
</evidence>
<dbReference type="PROSITE" id="PS50181">
    <property type="entry name" value="FBOX"/>
    <property type="match status" value="1"/>
</dbReference>
<dbReference type="InterPro" id="IPR036047">
    <property type="entry name" value="F-box-like_dom_sf"/>
</dbReference>
<sequence length="541" mass="63869">MKYSCIGLYDLPDEILMIILKKLNNFDVLFTLHGVNERLNRLIKDSIFTSRLTFVKWISNNFIDLISSDMILNRFRLQILPEIRHKIEWLDLESSSMKYVLRAAHYPNLYGLGLYNINEESVRCLFTDEILSSGIFKNQITTLLITTNKNDDYHEASLSVEEICVYIFNVCARLTALTFYESSHRSPLRFNFAELSPPNLYSSSLLILNIRVQCFANCLYLLDGRFSQLHTLHVDMVNTYCPRNYKNQGDLPNLRCFSLSCDFEISNYDETILPLLYRMSNLEVLGLCFTVCDRETFIDGNDLKRRIINRMLRLNQFTFYISSLMYIDNKMNLPSRDDIQRTFIDFPNDQIISYVDYFSEEKRSQCHIYSYPSLMPYCGSITNNFPGGLFKNVRTVFLHDEYPFEHEFFLRIVQSFPYMQELCVNNFKSQNRKHSDESSNDNQNLSVIKYFFLSELRLVDVHDDYMEEFLFDTKACLPKNVSLHLNYESLQRVTHYFARDVTRMNCAKIDMLYLYGERKRSNSLQEYFPNAEIHFSGFMGI</sequence>
<proteinExistence type="predicted"/>
<dbReference type="SUPFAM" id="SSF81383">
    <property type="entry name" value="F-box domain"/>
    <property type="match status" value="1"/>
</dbReference>
<protein>
    <recommendedName>
        <fullName evidence="1">F-box domain-containing protein</fullName>
    </recommendedName>
</protein>
<dbReference type="AlphaFoldDB" id="A0A820R458"/>
<dbReference type="InterPro" id="IPR001810">
    <property type="entry name" value="F-box_dom"/>
</dbReference>
<dbReference type="Proteomes" id="UP000663851">
    <property type="component" value="Unassembled WGS sequence"/>
</dbReference>
<organism evidence="2 3">
    <name type="scientific">Rotaria socialis</name>
    <dbReference type="NCBI Taxonomy" id="392032"/>
    <lineage>
        <taxon>Eukaryota</taxon>
        <taxon>Metazoa</taxon>
        <taxon>Spiralia</taxon>
        <taxon>Gnathifera</taxon>
        <taxon>Rotifera</taxon>
        <taxon>Eurotatoria</taxon>
        <taxon>Bdelloidea</taxon>
        <taxon>Philodinida</taxon>
        <taxon>Philodinidae</taxon>
        <taxon>Rotaria</taxon>
    </lineage>
</organism>